<protein>
    <submittedName>
        <fullName evidence="6">MerR family transcriptional regulator</fullName>
    </submittedName>
</protein>
<dbReference type="EMBL" id="JBHMDO010000017">
    <property type="protein sequence ID" value="MFB9326268.1"/>
    <property type="molecule type" value="Genomic_DNA"/>
</dbReference>
<evidence type="ECO:0000256" key="3">
    <source>
        <dbReference type="ARBA" id="ARBA00023125"/>
    </source>
</evidence>
<dbReference type="SMART" id="SM00422">
    <property type="entry name" value="HTH_MERR"/>
    <property type="match status" value="1"/>
</dbReference>
<dbReference type="RefSeq" id="WP_377493380.1">
    <property type="nucleotide sequence ID" value="NZ_JBHMDO010000017.1"/>
</dbReference>
<evidence type="ECO:0000256" key="4">
    <source>
        <dbReference type="ARBA" id="ARBA00023163"/>
    </source>
</evidence>
<keyword evidence="4" id="KW-0804">Transcription</keyword>
<dbReference type="InterPro" id="IPR009061">
    <property type="entry name" value="DNA-bd_dom_put_sf"/>
</dbReference>
<evidence type="ECO:0000313" key="6">
    <source>
        <dbReference type="EMBL" id="MFB9326268.1"/>
    </source>
</evidence>
<dbReference type="InterPro" id="IPR000551">
    <property type="entry name" value="MerR-type_HTH_dom"/>
</dbReference>
<dbReference type="PRINTS" id="PR00040">
    <property type="entry name" value="HTHMERR"/>
</dbReference>
<evidence type="ECO:0000256" key="1">
    <source>
        <dbReference type="ARBA" id="ARBA00022491"/>
    </source>
</evidence>
<dbReference type="InterPro" id="IPR047057">
    <property type="entry name" value="MerR_fam"/>
</dbReference>
<proteinExistence type="predicted"/>
<sequence length="139" mass="15589">MDGLSVSQLAKAANVNAETVKYYERRELLSKPERTDAGYRVFSAAAVDDMNFIKRAQDVGFTLNEIKQLLTFVREEGDPPSKEMFAFAATKIKEIEAKIVQLENFKSLLEQVTALPPHTLPKQECPVLKKLMKGDRADG</sequence>
<keyword evidence="7" id="KW-1185">Reference proteome</keyword>
<feature type="domain" description="HTH merR-type" evidence="5">
    <location>
        <begin position="3"/>
        <end position="72"/>
    </location>
</feature>
<organism evidence="6 7">
    <name type="scientific">Paenibacillus aurantiacus</name>
    <dbReference type="NCBI Taxonomy" id="1936118"/>
    <lineage>
        <taxon>Bacteria</taxon>
        <taxon>Bacillati</taxon>
        <taxon>Bacillota</taxon>
        <taxon>Bacilli</taxon>
        <taxon>Bacillales</taxon>
        <taxon>Paenibacillaceae</taxon>
        <taxon>Paenibacillus</taxon>
    </lineage>
</organism>
<reference evidence="6 7" key="1">
    <citation type="submission" date="2024-09" db="EMBL/GenBank/DDBJ databases">
        <authorList>
            <person name="Sun Q."/>
            <person name="Mori K."/>
        </authorList>
    </citation>
    <scope>NUCLEOTIDE SEQUENCE [LARGE SCALE GENOMIC DNA]</scope>
    <source>
        <strain evidence="6 7">TISTR 2452</strain>
    </source>
</reference>
<dbReference type="Gene3D" id="1.10.1660.10">
    <property type="match status" value="1"/>
</dbReference>
<dbReference type="PROSITE" id="PS50937">
    <property type="entry name" value="HTH_MERR_2"/>
    <property type="match status" value="1"/>
</dbReference>
<evidence type="ECO:0000256" key="2">
    <source>
        <dbReference type="ARBA" id="ARBA00023015"/>
    </source>
</evidence>
<dbReference type="PANTHER" id="PTHR30204:SF69">
    <property type="entry name" value="MERR-FAMILY TRANSCRIPTIONAL REGULATOR"/>
    <property type="match status" value="1"/>
</dbReference>
<comment type="caution">
    <text evidence="6">The sequence shown here is derived from an EMBL/GenBank/DDBJ whole genome shotgun (WGS) entry which is preliminary data.</text>
</comment>
<dbReference type="Proteomes" id="UP001589747">
    <property type="component" value="Unassembled WGS sequence"/>
</dbReference>
<evidence type="ECO:0000259" key="5">
    <source>
        <dbReference type="PROSITE" id="PS50937"/>
    </source>
</evidence>
<keyword evidence="1" id="KW-0678">Repressor</keyword>
<name>A0ABV5KPW4_9BACL</name>
<dbReference type="PANTHER" id="PTHR30204">
    <property type="entry name" value="REDOX-CYCLING DRUG-SENSING TRANSCRIPTIONAL ACTIVATOR SOXR"/>
    <property type="match status" value="1"/>
</dbReference>
<evidence type="ECO:0000313" key="7">
    <source>
        <dbReference type="Proteomes" id="UP001589747"/>
    </source>
</evidence>
<keyword evidence="2" id="KW-0805">Transcription regulation</keyword>
<keyword evidence="3" id="KW-0238">DNA-binding</keyword>
<accession>A0ABV5KPW4</accession>
<gene>
    <name evidence="6" type="ORF">ACFFSY_10120</name>
</gene>
<dbReference type="SUPFAM" id="SSF46955">
    <property type="entry name" value="Putative DNA-binding domain"/>
    <property type="match status" value="1"/>
</dbReference>
<dbReference type="Pfam" id="PF13411">
    <property type="entry name" value="MerR_1"/>
    <property type="match status" value="1"/>
</dbReference>